<protein>
    <submittedName>
        <fullName evidence="2">GNAT family N-acetyltransferase</fullName>
    </submittedName>
</protein>
<dbReference type="EMBL" id="JAQGEF010000042">
    <property type="protein sequence ID" value="MDA3616755.1"/>
    <property type="molecule type" value="Genomic_DNA"/>
</dbReference>
<dbReference type="SUPFAM" id="SSF55729">
    <property type="entry name" value="Acyl-CoA N-acyltransferases (Nat)"/>
    <property type="match status" value="1"/>
</dbReference>
<dbReference type="InterPro" id="IPR016181">
    <property type="entry name" value="Acyl_CoA_acyltransferase"/>
</dbReference>
<dbReference type="CDD" id="cd04301">
    <property type="entry name" value="NAT_SF"/>
    <property type="match status" value="1"/>
</dbReference>
<evidence type="ECO:0000313" key="3">
    <source>
        <dbReference type="Proteomes" id="UP001210231"/>
    </source>
</evidence>
<evidence type="ECO:0000259" key="1">
    <source>
        <dbReference type="PROSITE" id="PS51186"/>
    </source>
</evidence>
<keyword evidence="3" id="KW-1185">Reference proteome</keyword>
<evidence type="ECO:0000313" key="2">
    <source>
        <dbReference type="EMBL" id="MDA3616755.1"/>
    </source>
</evidence>
<dbReference type="PANTHER" id="PTHR43617:SF33">
    <property type="entry name" value="SPORE COAT POLYSACCHARIDE BIOSYNTHESIS PROTEIN SPSD"/>
    <property type="match status" value="1"/>
</dbReference>
<dbReference type="InterPro" id="IPR050276">
    <property type="entry name" value="MshD_Acetyltransferase"/>
</dbReference>
<gene>
    <name evidence="2" type="ORF">O3P16_18230</name>
</gene>
<dbReference type="Gene3D" id="3.40.630.30">
    <property type="match status" value="1"/>
</dbReference>
<reference evidence="2 3" key="1">
    <citation type="submission" date="2022-12" db="EMBL/GenBank/DDBJ databases">
        <title>Chitinophagaceae gen. sp. nov., a new member of the family Chitinophagaceae, isolated from soil in a chemical factory.</title>
        <authorList>
            <person name="Ke Z."/>
        </authorList>
    </citation>
    <scope>NUCLEOTIDE SEQUENCE [LARGE SCALE GENOMIC DNA]</scope>
    <source>
        <strain evidence="2 3">LY-5</strain>
    </source>
</reference>
<dbReference type="PROSITE" id="PS51186">
    <property type="entry name" value="GNAT"/>
    <property type="match status" value="1"/>
</dbReference>
<feature type="domain" description="N-acetyltransferase" evidence="1">
    <location>
        <begin position="3"/>
        <end position="171"/>
    </location>
</feature>
<accession>A0ABT4UPS2</accession>
<dbReference type="Proteomes" id="UP001210231">
    <property type="component" value="Unassembled WGS sequence"/>
</dbReference>
<sequence>MNISLKSALPEDVLALQLIARQTFRDTFLEHNTEENINDYFITKLSVEKLTAELLDHNSRFFFAVIDGNIVGYLKVNFGPAQTELQDSNGLEIERIYITKEYQGKKVAPVLFEKALSVAREAALKYVWLGVWEENKRAIKFYEKNGFKVFDTHVFTLGNEQQTDYLMKLAL</sequence>
<name>A0ABT4UPS2_9BACT</name>
<dbReference type="Pfam" id="PF00583">
    <property type="entry name" value="Acetyltransf_1"/>
    <property type="match status" value="1"/>
</dbReference>
<comment type="caution">
    <text evidence="2">The sequence shown here is derived from an EMBL/GenBank/DDBJ whole genome shotgun (WGS) entry which is preliminary data.</text>
</comment>
<proteinExistence type="predicted"/>
<organism evidence="2 3">
    <name type="scientific">Polluticaenibacter yanchengensis</name>
    <dbReference type="NCBI Taxonomy" id="3014562"/>
    <lineage>
        <taxon>Bacteria</taxon>
        <taxon>Pseudomonadati</taxon>
        <taxon>Bacteroidota</taxon>
        <taxon>Chitinophagia</taxon>
        <taxon>Chitinophagales</taxon>
        <taxon>Chitinophagaceae</taxon>
        <taxon>Polluticaenibacter</taxon>
    </lineage>
</organism>
<dbReference type="RefSeq" id="WP_407033085.1">
    <property type="nucleotide sequence ID" value="NZ_JAQGEF010000042.1"/>
</dbReference>
<dbReference type="PANTHER" id="PTHR43617">
    <property type="entry name" value="L-AMINO ACID N-ACETYLTRANSFERASE"/>
    <property type="match status" value="1"/>
</dbReference>
<dbReference type="InterPro" id="IPR000182">
    <property type="entry name" value="GNAT_dom"/>
</dbReference>